<dbReference type="PROSITE" id="PS00175">
    <property type="entry name" value="PG_MUTASE"/>
    <property type="match status" value="1"/>
</dbReference>
<feature type="active site" description="Proton donor/acceptor" evidence="1">
    <location>
        <position position="85"/>
    </location>
</feature>
<proteinExistence type="predicted"/>
<dbReference type="SMART" id="SM00855">
    <property type="entry name" value="PGAM"/>
    <property type="match status" value="1"/>
</dbReference>
<protein>
    <submittedName>
        <fullName evidence="3">Histidine phosphatase family protein</fullName>
    </submittedName>
</protein>
<accession>A0AAW5CNP8</accession>
<dbReference type="EMBL" id="JAKNDE010000006">
    <property type="protein sequence ID" value="MCG5033248.1"/>
    <property type="molecule type" value="Genomic_DNA"/>
</dbReference>
<dbReference type="GO" id="GO:0016791">
    <property type="term" value="F:phosphatase activity"/>
    <property type="evidence" value="ECO:0007669"/>
    <property type="project" value="TreeGrafter"/>
</dbReference>
<dbReference type="SUPFAM" id="SSF53254">
    <property type="entry name" value="Phosphoglycerate mutase-like"/>
    <property type="match status" value="1"/>
</dbReference>
<reference evidence="3" key="1">
    <citation type="submission" date="2022-01" db="EMBL/GenBank/DDBJ databases">
        <title>Collection of gut derived symbiotic bacterial strains cultured from healthy donors.</title>
        <authorList>
            <person name="Lin H."/>
            <person name="Kohout C."/>
            <person name="Waligurski E."/>
            <person name="Pamer E.G."/>
        </authorList>
    </citation>
    <scope>NUCLEOTIDE SEQUENCE</scope>
    <source>
        <strain evidence="3">DFI.1.11</strain>
    </source>
</reference>
<feature type="binding site" evidence="2">
    <location>
        <position position="58"/>
    </location>
    <ligand>
        <name>substrate</name>
    </ligand>
</feature>
<dbReference type="PANTHER" id="PTHR48100">
    <property type="entry name" value="BROAD-SPECIFICITY PHOSPHATASE YOR283W-RELATED"/>
    <property type="match status" value="1"/>
</dbReference>
<evidence type="ECO:0000256" key="2">
    <source>
        <dbReference type="PIRSR" id="PIRSR613078-2"/>
    </source>
</evidence>
<evidence type="ECO:0000313" key="3">
    <source>
        <dbReference type="EMBL" id="MCG5033248.1"/>
    </source>
</evidence>
<dbReference type="InterPro" id="IPR050275">
    <property type="entry name" value="PGM_Phosphatase"/>
</dbReference>
<dbReference type="InterPro" id="IPR029033">
    <property type="entry name" value="His_PPase_superfam"/>
</dbReference>
<dbReference type="AlphaFoldDB" id="A0AAW5CNP8"/>
<feature type="active site" description="Tele-phosphohistidine intermediate" evidence="1">
    <location>
        <position position="9"/>
    </location>
</feature>
<organism evidence="3 4">
    <name type="scientific">Blautia massiliensis</name>
    <name type="common">ex Durand et al. 2017</name>
    <dbReference type="NCBI Taxonomy" id="1737424"/>
    <lineage>
        <taxon>Bacteria</taxon>
        <taxon>Bacillati</taxon>
        <taxon>Bacillota</taxon>
        <taxon>Clostridia</taxon>
        <taxon>Lachnospirales</taxon>
        <taxon>Lachnospiraceae</taxon>
        <taxon>Blautia</taxon>
    </lineage>
</organism>
<gene>
    <name evidence="3" type="ORF">L0P48_06430</name>
</gene>
<dbReference type="InterPro" id="IPR013078">
    <property type="entry name" value="His_Pase_superF_clade-1"/>
</dbReference>
<dbReference type="Pfam" id="PF00300">
    <property type="entry name" value="His_Phos_1"/>
    <property type="match status" value="1"/>
</dbReference>
<dbReference type="CDD" id="cd07067">
    <property type="entry name" value="HP_PGM_like"/>
    <property type="match status" value="1"/>
</dbReference>
<dbReference type="Proteomes" id="UP001200089">
    <property type="component" value="Unassembled WGS sequence"/>
</dbReference>
<name>A0AAW5CNP8_9FIRM</name>
<comment type="caution">
    <text evidence="3">The sequence shown here is derived from an EMBL/GenBank/DDBJ whole genome shotgun (WGS) entry which is preliminary data.</text>
</comment>
<evidence type="ECO:0000256" key="1">
    <source>
        <dbReference type="PIRSR" id="PIRSR613078-1"/>
    </source>
</evidence>
<feature type="binding site" evidence="2">
    <location>
        <begin position="8"/>
        <end position="15"/>
    </location>
    <ligand>
        <name>substrate</name>
    </ligand>
</feature>
<dbReference type="GO" id="GO:0005737">
    <property type="term" value="C:cytoplasm"/>
    <property type="evidence" value="ECO:0007669"/>
    <property type="project" value="TreeGrafter"/>
</dbReference>
<evidence type="ECO:0000313" key="4">
    <source>
        <dbReference type="Proteomes" id="UP001200089"/>
    </source>
</evidence>
<dbReference type="PANTHER" id="PTHR48100:SF9">
    <property type="entry name" value="PHOSPHOGLYCERATE MUTASE 2 PARALOG"/>
    <property type="match status" value="1"/>
</dbReference>
<dbReference type="InterPro" id="IPR001345">
    <property type="entry name" value="PG/BPGM_mutase_AS"/>
</dbReference>
<dbReference type="RefSeq" id="WP_237971667.1">
    <property type="nucleotide sequence ID" value="NZ_JAKNDE010000006.1"/>
</dbReference>
<sequence>MTCFYIVRHGQTLLNSLGRAQGWSDSPLTGSGEQEAKNLGKKLSSIIFNAIYTSDTKRAFQTANIILGESVQPGIDICQDSRLREWCLGIMEAEKNPVFMKSVSEWMGGVSSFSEMNRRLPEVAAAIKEHDTTGMAETFEQIRKRLTEALMSAAASQSTDGNILIVTHAFAIKTLVYLFDVESMEQTPKIENASITKLLYDGRTFRLAD</sequence>
<dbReference type="Gene3D" id="3.40.50.1240">
    <property type="entry name" value="Phosphoglycerate mutase-like"/>
    <property type="match status" value="1"/>
</dbReference>